<comment type="similarity">
    <text evidence="10 11">Belongs to the TonB-dependent receptor family.</text>
</comment>
<keyword evidence="15" id="KW-1185">Reference proteome</keyword>
<keyword evidence="6" id="KW-0408">Iron</keyword>
<dbReference type="EMBL" id="JBHSDU010000014">
    <property type="protein sequence ID" value="MFC4312346.1"/>
    <property type="molecule type" value="Genomic_DNA"/>
</dbReference>
<keyword evidence="8 10" id="KW-0472">Membrane</keyword>
<sequence>MRTSIIAAAVCCALASFASANDAAAAIRRATKIEPQSLGSALKQLAETRDLQLLYFADAVKNLRTAGAVGEITVDEALTRILDGTGLHFRYLNDNTITIFSENAAEDPLGGDDRASASELEEIVVTGTHINGVKDTFSPVVTMDRESLERAGFTTVFEALDKLPQNFGGGATPDTSTSGDARGTGAASVNLRGLGDGATLILLNGHRLAPGGAFGDFVDISTIPTAAIDRIEVVTDGASAIYGSDAVAGVVNIILRKDFEGAESRLNWSTVTDGGSDTLRAGQTVGWSGERAHGLISYEYADEAMLPAHDKDFARTLPDRNYLLPESRKHNVLVSGGATLSDRISLSADGYFGKRRSRGSYTWDNSAFGYTSDLDVDQLSGSLGLNAKLFSDWQANLSGAFSKSRYHGDDLTSAAPVNGGSLAVSSGEVLSFDASLGGSLFRLSSEAVRGVIGLQYRDEQIDQSTVDRLNHSIVYIDRDERRQVLAAYGEIYAPIVTSADGVPGMDRLALTLAGRYEDYSDVGTAFNPKVGLAWSPVAGFSLRGTYGTSFRAPRLDQLIDKVQYAYLAPYADPQSATGQSTALVIGGSQPNLDPEEAETWSVGFDFTPPSLPGLSVRASYFDIDYEDRVSIPSLSMNRQYQYTQFSGVPQYDPSQALVQSLVSRARIYRDFSTLFPIAPLSLADVTVLLDSRQQNMSVSTVQGVDLDVQYELQTSFGGWTFFANGSYLTDFSEQVSPQAAVTELLNTYDNPVDLRVRAGAAWRTARATAALYLNYVDDYWDDEAAPVPVKIASWTTMDVSVRFNLGEFFGTDLARNAFVTVNINNVLNEDPPTLGSAPVRGLSTVYDAANADPAGRRIGILLSKQW</sequence>
<evidence type="ECO:0000256" key="3">
    <source>
        <dbReference type="ARBA" id="ARBA00022452"/>
    </source>
</evidence>
<evidence type="ECO:0000256" key="4">
    <source>
        <dbReference type="ARBA" id="ARBA00022496"/>
    </source>
</evidence>
<keyword evidence="7 11" id="KW-0798">TonB box</keyword>
<evidence type="ECO:0000256" key="2">
    <source>
        <dbReference type="ARBA" id="ARBA00022448"/>
    </source>
</evidence>
<dbReference type="Gene3D" id="2.40.170.20">
    <property type="entry name" value="TonB-dependent receptor, beta-barrel domain"/>
    <property type="match status" value="1"/>
</dbReference>
<proteinExistence type="inferred from homology"/>
<feature type="signal peptide" evidence="12">
    <location>
        <begin position="1"/>
        <end position="20"/>
    </location>
</feature>
<dbReference type="Gene3D" id="2.170.130.10">
    <property type="entry name" value="TonB-dependent receptor, plug domain"/>
    <property type="match status" value="1"/>
</dbReference>
<dbReference type="PROSITE" id="PS52016">
    <property type="entry name" value="TONB_DEPENDENT_REC_3"/>
    <property type="match status" value="1"/>
</dbReference>
<accession>A0ABV8SXJ6</accession>
<dbReference type="InterPro" id="IPR012910">
    <property type="entry name" value="Plug_dom"/>
</dbReference>
<evidence type="ECO:0000256" key="12">
    <source>
        <dbReference type="SAM" id="SignalP"/>
    </source>
</evidence>
<feature type="domain" description="Secretin/TonB short N-terminal" evidence="13">
    <location>
        <begin position="51"/>
        <end position="102"/>
    </location>
</feature>
<evidence type="ECO:0000256" key="1">
    <source>
        <dbReference type="ARBA" id="ARBA00004571"/>
    </source>
</evidence>
<keyword evidence="14" id="KW-0675">Receptor</keyword>
<name>A0ABV8SXJ6_9GAMM</name>
<dbReference type="RefSeq" id="WP_380601657.1">
    <property type="nucleotide sequence ID" value="NZ_JBHSDU010000014.1"/>
</dbReference>
<keyword evidence="9 10" id="KW-0998">Cell outer membrane</keyword>
<reference evidence="15" key="1">
    <citation type="journal article" date="2019" name="Int. J. Syst. Evol. Microbiol.">
        <title>The Global Catalogue of Microorganisms (GCM) 10K type strain sequencing project: providing services to taxonomists for standard genome sequencing and annotation.</title>
        <authorList>
            <consortium name="The Broad Institute Genomics Platform"/>
            <consortium name="The Broad Institute Genome Sequencing Center for Infectious Disease"/>
            <person name="Wu L."/>
            <person name="Ma J."/>
        </authorList>
    </citation>
    <scope>NUCLEOTIDE SEQUENCE [LARGE SCALE GENOMIC DNA]</scope>
    <source>
        <strain evidence="15">CGMCC 1.10759</strain>
    </source>
</reference>
<keyword evidence="3 10" id="KW-1134">Transmembrane beta strand</keyword>
<dbReference type="Pfam" id="PF07660">
    <property type="entry name" value="STN"/>
    <property type="match status" value="1"/>
</dbReference>
<evidence type="ECO:0000313" key="14">
    <source>
        <dbReference type="EMBL" id="MFC4312346.1"/>
    </source>
</evidence>
<evidence type="ECO:0000259" key="13">
    <source>
        <dbReference type="SMART" id="SM00965"/>
    </source>
</evidence>
<evidence type="ECO:0000256" key="6">
    <source>
        <dbReference type="ARBA" id="ARBA00023004"/>
    </source>
</evidence>
<dbReference type="InterPro" id="IPR000531">
    <property type="entry name" value="Beta-barrel_TonB"/>
</dbReference>
<evidence type="ECO:0000256" key="10">
    <source>
        <dbReference type="PROSITE-ProRule" id="PRU01360"/>
    </source>
</evidence>
<dbReference type="Pfam" id="PF00593">
    <property type="entry name" value="TonB_dep_Rec_b-barrel"/>
    <property type="match status" value="1"/>
</dbReference>
<keyword evidence="12" id="KW-0732">Signal</keyword>
<dbReference type="InterPro" id="IPR039426">
    <property type="entry name" value="TonB-dep_rcpt-like"/>
</dbReference>
<dbReference type="CDD" id="cd01347">
    <property type="entry name" value="ligand_gated_channel"/>
    <property type="match status" value="1"/>
</dbReference>
<feature type="chain" id="PRO_5047028309" evidence="12">
    <location>
        <begin position="21"/>
        <end position="866"/>
    </location>
</feature>
<evidence type="ECO:0000256" key="9">
    <source>
        <dbReference type="ARBA" id="ARBA00023237"/>
    </source>
</evidence>
<evidence type="ECO:0000256" key="11">
    <source>
        <dbReference type="RuleBase" id="RU003357"/>
    </source>
</evidence>
<keyword evidence="4" id="KW-0406">Ion transport</keyword>
<dbReference type="PANTHER" id="PTHR47234:SF3">
    <property type="entry name" value="SECRETIN_TONB SHORT N-TERMINAL DOMAIN-CONTAINING PROTEIN"/>
    <property type="match status" value="1"/>
</dbReference>
<dbReference type="InterPro" id="IPR036942">
    <property type="entry name" value="Beta-barrel_TonB_sf"/>
</dbReference>
<protein>
    <submittedName>
        <fullName evidence="14">TonB-dependent receptor domain-containing protein</fullName>
    </submittedName>
</protein>
<keyword evidence="2 10" id="KW-0813">Transport</keyword>
<comment type="caution">
    <text evidence="14">The sequence shown here is derived from an EMBL/GenBank/DDBJ whole genome shotgun (WGS) entry which is preliminary data.</text>
</comment>
<organism evidence="14 15">
    <name type="scientific">Steroidobacter flavus</name>
    <dbReference type="NCBI Taxonomy" id="1842136"/>
    <lineage>
        <taxon>Bacteria</taxon>
        <taxon>Pseudomonadati</taxon>
        <taxon>Pseudomonadota</taxon>
        <taxon>Gammaproteobacteria</taxon>
        <taxon>Steroidobacterales</taxon>
        <taxon>Steroidobacteraceae</taxon>
        <taxon>Steroidobacter</taxon>
    </lineage>
</organism>
<dbReference type="InterPro" id="IPR037066">
    <property type="entry name" value="Plug_dom_sf"/>
</dbReference>
<dbReference type="PANTHER" id="PTHR47234">
    <property type="match status" value="1"/>
</dbReference>
<dbReference type="InterPro" id="IPR011662">
    <property type="entry name" value="Secretin/TonB_short_N"/>
</dbReference>
<comment type="subcellular location">
    <subcellularLocation>
        <location evidence="1 10">Cell outer membrane</location>
        <topology evidence="1 10">Multi-pass membrane protein</topology>
    </subcellularLocation>
</comment>
<dbReference type="Pfam" id="PF07715">
    <property type="entry name" value="Plug"/>
    <property type="match status" value="1"/>
</dbReference>
<gene>
    <name evidence="14" type="ORF">ACFPN2_24905</name>
</gene>
<evidence type="ECO:0000256" key="7">
    <source>
        <dbReference type="ARBA" id="ARBA00023077"/>
    </source>
</evidence>
<dbReference type="SMART" id="SM00965">
    <property type="entry name" value="STN"/>
    <property type="match status" value="1"/>
</dbReference>
<keyword evidence="4" id="KW-0410">Iron transport</keyword>
<evidence type="ECO:0000256" key="8">
    <source>
        <dbReference type="ARBA" id="ARBA00023136"/>
    </source>
</evidence>
<evidence type="ECO:0000256" key="5">
    <source>
        <dbReference type="ARBA" id="ARBA00022692"/>
    </source>
</evidence>
<dbReference type="SUPFAM" id="SSF56935">
    <property type="entry name" value="Porins"/>
    <property type="match status" value="1"/>
</dbReference>
<dbReference type="Gene3D" id="3.55.50.30">
    <property type="match status" value="1"/>
</dbReference>
<evidence type="ECO:0000313" key="15">
    <source>
        <dbReference type="Proteomes" id="UP001595904"/>
    </source>
</evidence>
<keyword evidence="5 10" id="KW-0812">Transmembrane</keyword>
<dbReference type="Proteomes" id="UP001595904">
    <property type="component" value="Unassembled WGS sequence"/>
</dbReference>